<evidence type="ECO:0000313" key="2">
    <source>
        <dbReference type="Proteomes" id="UP000600026"/>
    </source>
</evidence>
<comment type="caution">
    <text evidence="1">The sequence shown here is derived from an EMBL/GenBank/DDBJ whole genome shotgun (WGS) entry which is preliminary data.</text>
</comment>
<dbReference type="EMBL" id="BNEE01000004">
    <property type="protein sequence ID" value="GHI84015.1"/>
    <property type="molecule type" value="Genomic_DNA"/>
</dbReference>
<gene>
    <name evidence="1" type="ORF">Sxan_13790</name>
</gene>
<sequence>MSYAQGMAKRKPHEVPPPYRRYAGTCMICGMGLQWEAGSWLTLVDRDGSPDCERHEGRHVLAYRR</sequence>
<proteinExistence type="predicted"/>
<evidence type="ECO:0000313" key="1">
    <source>
        <dbReference type="EMBL" id="GHI84015.1"/>
    </source>
</evidence>
<name>A0A919GTR6_9ACTN</name>
<dbReference type="AlphaFoldDB" id="A0A919GTR6"/>
<organism evidence="1 2">
    <name type="scientific">Streptomyces xanthophaeus</name>
    <dbReference type="NCBI Taxonomy" id="67385"/>
    <lineage>
        <taxon>Bacteria</taxon>
        <taxon>Bacillati</taxon>
        <taxon>Actinomycetota</taxon>
        <taxon>Actinomycetes</taxon>
        <taxon>Kitasatosporales</taxon>
        <taxon>Streptomycetaceae</taxon>
        <taxon>Streptomyces</taxon>
    </lineage>
</organism>
<keyword evidence="2" id="KW-1185">Reference proteome</keyword>
<protein>
    <submittedName>
        <fullName evidence="1">Uncharacterized protein</fullName>
    </submittedName>
</protein>
<reference evidence="1" key="1">
    <citation type="submission" date="2020-09" db="EMBL/GenBank/DDBJ databases">
        <title>Whole genome shotgun sequence of Streptomyces xanthophaeus NBRC 12829.</title>
        <authorList>
            <person name="Komaki H."/>
            <person name="Tamura T."/>
        </authorList>
    </citation>
    <scope>NUCLEOTIDE SEQUENCE</scope>
    <source>
        <strain evidence="1">NBRC 12829</strain>
    </source>
</reference>
<dbReference type="Proteomes" id="UP000600026">
    <property type="component" value="Unassembled WGS sequence"/>
</dbReference>
<accession>A0A919GTR6</accession>